<dbReference type="KEGG" id="tbg:TbgDal_IV5310"/>
<proteinExistence type="predicted"/>
<gene>
    <name evidence="2" type="ORF">TbgDal_IV5310</name>
</gene>
<accession>C9ZMG3</accession>
<reference evidence="3" key="1">
    <citation type="journal article" date="2010" name="PLoS Negl. Trop. Dis.">
        <title>The genome sequence of Trypanosoma brucei gambiense, causative agent of chronic human african trypanosomiasis.</title>
        <authorList>
            <person name="Jackson A.P."/>
            <person name="Sanders M."/>
            <person name="Berry A."/>
            <person name="McQuillan J."/>
            <person name="Aslett M.A."/>
            <person name="Quail M.A."/>
            <person name="Chukualim B."/>
            <person name="Capewell P."/>
            <person name="MacLeod A."/>
            <person name="Melville S.E."/>
            <person name="Gibson W."/>
            <person name="Barry J.D."/>
            <person name="Berriman M."/>
            <person name="Hertz-Fowler C."/>
        </authorList>
    </citation>
    <scope>NUCLEOTIDE SEQUENCE [LARGE SCALE GENOMIC DNA]</scope>
    <source>
        <strain evidence="3">MHOM/CI/86/DAL972</strain>
    </source>
</reference>
<dbReference type="RefSeq" id="XP_011773124.1">
    <property type="nucleotide sequence ID" value="XM_011774822.1"/>
</dbReference>
<evidence type="ECO:0008006" key="4">
    <source>
        <dbReference type="Google" id="ProtNLM"/>
    </source>
</evidence>
<dbReference type="AlphaFoldDB" id="C9ZMG3"/>
<dbReference type="EMBL" id="FN554967">
    <property type="protein sequence ID" value="CBH10837.1"/>
    <property type="molecule type" value="Genomic_DNA"/>
</dbReference>
<dbReference type="Proteomes" id="UP000002316">
    <property type="component" value="Chromosome 4"/>
</dbReference>
<evidence type="ECO:0000313" key="3">
    <source>
        <dbReference type="Proteomes" id="UP000002316"/>
    </source>
</evidence>
<organism evidence="2 3">
    <name type="scientific">Trypanosoma brucei gambiense (strain MHOM/CI/86/DAL972)</name>
    <dbReference type="NCBI Taxonomy" id="679716"/>
    <lineage>
        <taxon>Eukaryota</taxon>
        <taxon>Discoba</taxon>
        <taxon>Euglenozoa</taxon>
        <taxon>Kinetoplastea</taxon>
        <taxon>Metakinetoplastina</taxon>
        <taxon>Trypanosomatida</taxon>
        <taxon>Trypanosomatidae</taxon>
        <taxon>Trypanosoma</taxon>
    </lineage>
</organism>
<evidence type="ECO:0000313" key="2">
    <source>
        <dbReference type="EMBL" id="CBH10837.1"/>
    </source>
</evidence>
<protein>
    <recommendedName>
        <fullName evidence="4">T. brucei spp.-specific protein</fullName>
    </recommendedName>
</protein>
<name>C9ZMG3_TRYB9</name>
<dbReference type="GeneID" id="23859991"/>
<feature type="signal peptide" evidence="1">
    <location>
        <begin position="1"/>
        <end position="27"/>
    </location>
</feature>
<sequence>MPVSVHFLSSTLSYILLQLLYVKECAREQRTCQEGRCATLKRNKKGQSHSEFVCCSELLPNATLLACTRIQEVIPFVRLLQELACNVCMYEFQFKLFVKVYFERLIHWCPAVVCWGIA</sequence>
<feature type="chain" id="PRO_5003005376" description="T. brucei spp.-specific protein" evidence="1">
    <location>
        <begin position="28"/>
        <end position="118"/>
    </location>
</feature>
<evidence type="ECO:0000256" key="1">
    <source>
        <dbReference type="SAM" id="SignalP"/>
    </source>
</evidence>
<keyword evidence="1" id="KW-0732">Signal</keyword>